<evidence type="ECO:0000256" key="3">
    <source>
        <dbReference type="ARBA" id="ARBA00022448"/>
    </source>
</evidence>
<dbReference type="InterPro" id="IPR003593">
    <property type="entry name" value="AAA+_ATPase"/>
</dbReference>
<dbReference type="STRING" id="1364.LP2241_10291"/>
<evidence type="ECO:0000313" key="9">
    <source>
        <dbReference type="EMBL" id="CEN27504.1"/>
    </source>
</evidence>
<dbReference type="FunFam" id="3.40.50.300:FF:000056">
    <property type="entry name" value="Cell division ATP-binding protein FtsE"/>
    <property type="match status" value="1"/>
</dbReference>
<gene>
    <name evidence="9" type="primary">ftsE1</name>
    <name evidence="9" type="ORF">LACPI_0304</name>
</gene>
<evidence type="ECO:0000313" key="10">
    <source>
        <dbReference type="Proteomes" id="UP000033166"/>
    </source>
</evidence>
<accession>A0A0D6DU72</accession>
<evidence type="ECO:0000256" key="1">
    <source>
        <dbReference type="ARBA" id="ARBA00004202"/>
    </source>
</evidence>
<dbReference type="GO" id="GO:0022857">
    <property type="term" value="F:transmembrane transporter activity"/>
    <property type="evidence" value="ECO:0007669"/>
    <property type="project" value="TreeGrafter"/>
</dbReference>
<dbReference type="PANTHER" id="PTHR24220:SF470">
    <property type="entry name" value="CELL DIVISION ATP-BINDING PROTEIN FTSE"/>
    <property type="match status" value="1"/>
</dbReference>
<dbReference type="Proteomes" id="UP000033166">
    <property type="component" value="Chromosome I"/>
</dbReference>
<proteinExistence type="inferred from homology"/>
<dbReference type="PROSITE" id="PS50893">
    <property type="entry name" value="ABC_TRANSPORTER_2"/>
    <property type="match status" value="1"/>
</dbReference>
<keyword evidence="4" id="KW-0547">Nucleotide-binding</keyword>
<keyword evidence="5 9" id="KW-0067">ATP-binding</keyword>
<comment type="catalytic activity">
    <reaction evidence="6">
        <text>ATP + H2O = ADP + phosphate + H(+)</text>
        <dbReference type="Rhea" id="RHEA:13065"/>
        <dbReference type="ChEBI" id="CHEBI:15377"/>
        <dbReference type="ChEBI" id="CHEBI:15378"/>
        <dbReference type="ChEBI" id="CHEBI:30616"/>
        <dbReference type="ChEBI" id="CHEBI:43474"/>
        <dbReference type="ChEBI" id="CHEBI:456216"/>
    </reaction>
</comment>
<dbReference type="KEGG" id="lpk:LACPI_0304"/>
<feature type="domain" description="ABC transporter" evidence="8">
    <location>
        <begin position="2"/>
        <end position="216"/>
    </location>
</feature>
<evidence type="ECO:0000256" key="2">
    <source>
        <dbReference type="ARBA" id="ARBA00005417"/>
    </source>
</evidence>
<evidence type="ECO:0000256" key="4">
    <source>
        <dbReference type="ARBA" id="ARBA00022741"/>
    </source>
</evidence>
<dbReference type="InterPro" id="IPR027417">
    <property type="entry name" value="P-loop_NTPase"/>
</dbReference>
<dbReference type="HOGENOM" id="CLU_000604_1_22_9"/>
<evidence type="ECO:0000256" key="6">
    <source>
        <dbReference type="ARBA" id="ARBA00049360"/>
    </source>
</evidence>
<organism evidence="9 10">
    <name type="scientific">Pseudolactococcus piscium MKFS47</name>
    <dbReference type="NCBI Taxonomy" id="297352"/>
    <lineage>
        <taxon>Bacteria</taxon>
        <taxon>Bacillati</taxon>
        <taxon>Bacillota</taxon>
        <taxon>Bacilli</taxon>
        <taxon>Lactobacillales</taxon>
        <taxon>Streptococcaceae</taxon>
        <taxon>Pseudolactococcus</taxon>
    </lineage>
</organism>
<comment type="function">
    <text evidence="7">Part of the ABC transporter FtsEX involved in cellular division. Has ATPase activity. Essential for cell division and viability.</text>
</comment>
<dbReference type="SUPFAM" id="SSF52540">
    <property type="entry name" value="P-loop containing nucleoside triphosphate hydrolases"/>
    <property type="match status" value="1"/>
</dbReference>
<dbReference type="Gene3D" id="3.40.50.300">
    <property type="entry name" value="P-loop containing nucleotide triphosphate hydrolases"/>
    <property type="match status" value="1"/>
</dbReference>
<dbReference type="GO" id="GO:0005524">
    <property type="term" value="F:ATP binding"/>
    <property type="evidence" value="ECO:0007669"/>
    <property type="project" value="UniProtKB-KW"/>
</dbReference>
<dbReference type="InterPro" id="IPR015854">
    <property type="entry name" value="ABC_transpr_LolD-like"/>
</dbReference>
<dbReference type="EMBL" id="LN774769">
    <property type="protein sequence ID" value="CEN27504.1"/>
    <property type="molecule type" value="Genomic_DNA"/>
</dbReference>
<evidence type="ECO:0000256" key="5">
    <source>
        <dbReference type="ARBA" id="ARBA00022840"/>
    </source>
</evidence>
<keyword evidence="3" id="KW-0813">Transport</keyword>
<dbReference type="SMART" id="SM00382">
    <property type="entry name" value="AAA"/>
    <property type="match status" value="1"/>
</dbReference>
<dbReference type="GO" id="GO:0016887">
    <property type="term" value="F:ATP hydrolysis activity"/>
    <property type="evidence" value="ECO:0007669"/>
    <property type="project" value="InterPro"/>
</dbReference>
<protein>
    <submittedName>
        <fullName evidence="9">Cell division transporter ATP-binding protein FtsE</fullName>
    </submittedName>
</protein>
<dbReference type="RefSeq" id="WP_047914774.1">
    <property type="nucleotide sequence ID" value="NZ_LN774769.1"/>
</dbReference>
<comment type="subcellular location">
    <subcellularLocation>
        <location evidence="1">Cell membrane</location>
        <topology evidence="1">Peripheral membrane protein</topology>
    </subcellularLocation>
</comment>
<dbReference type="GO" id="GO:0051301">
    <property type="term" value="P:cell division"/>
    <property type="evidence" value="ECO:0007669"/>
    <property type="project" value="UniProtKB-KW"/>
</dbReference>
<keyword evidence="9" id="KW-0132">Cell division</keyword>
<dbReference type="Pfam" id="PF00005">
    <property type="entry name" value="ABC_tran"/>
    <property type="match status" value="1"/>
</dbReference>
<reference evidence="10" key="1">
    <citation type="submission" date="2015-01" db="EMBL/GenBank/DDBJ databases">
        <authorList>
            <person name="Andreevskaya M."/>
        </authorList>
    </citation>
    <scope>NUCLEOTIDE SEQUENCE [LARGE SCALE GENOMIC DNA]</scope>
    <source>
        <strain evidence="10">MKFS47</strain>
    </source>
</reference>
<dbReference type="InterPro" id="IPR003439">
    <property type="entry name" value="ABC_transporter-like_ATP-bd"/>
</dbReference>
<dbReference type="AlphaFoldDB" id="A0A0D6DU72"/>
<comment type="similarity">
    <text evidence="2">Belongs to the ABC transporter superfamily.</text>
</comment>
<sequence>MIQFENVTLKLKDALVLRDISMEIQDGEFAYLVGNSGSGKSSIHQLIYGNFLSYEGTVIINGQDIQVLDFDSLQQMRQKIGIIFQDYKLIADKTVFDNISYRLRGSENEKEVTKLVQYWAKRLKIAQYLAEYPSNLSGGEQQRVAIARAIVDRPSIILADEPTANLDPKNALHVMAILTELNQKGTTIILTTHNTDIKRRYQYRTILLADGKLVND</sequence>
<dbReference type="PROSITE" id="PS00211">
    <property type="entry name" value="ABC_TRANSPORTER_1"/>
    <property type="match status" value="1"/>
</dbReference>
<dbReference type="InterPro" id="IPR017871">
    <property type="entry name" value="ABC_transporter-like_CS"/>
</dbReference>
<dbReference type="GO" id="GO:0005886">
    <property type="term" value="C:plasma membrane"/>
    <property type="evidence" value="ECO:0007669"/>
    <property type="project" value="UniProtKB-SubCell"/>
</dbReference>
<name>A0A0D6DU72_9LACT</name>
<dbReference type="PANTHER" id="PTHR24220">
    <property type="entry name" value="IMPORT ATP-BINDING PROTEIN"/>
    <property type="match status" value="1"/>
</dbReference>
<evidence type="ECO:0000256" key="7">
    <source>
        <dbReference type="ARBA" id="ARBA00055994"/>
    </source>
</evidence>
<keyword evidence="9" id="KW-0131">Cell cycle</keyword>
<evidence type="ECO:0000259" key="8">
    <source>
        <dbReference type="PROSITE" id="PS50893"/>
    </source>
</evidence>